<comment type="caution">
    <text evidence="1">The sequence shown here is derived from an EMBL/GenBank/DDBJ whole genome shotgun (WGS) entry which is preliminary data.</text>
</comment>
<protein>
    <submittedName>
        <fullName evidence="1">Uncharacterized protein</fullName>
    </submittedName>
</protein>
<gene>
    <name evidence="1" type="ORF">B0H63DRAFT_35029</name>
</gene>
<reference evidence="1" key="1">
    <citation type="journal article" date="2023" name="Mol. Phylogenet. Evol.">
        <title>Genome-scale phylogeny and comparative genomics of the fungal order Sordariales.</title>
        <authorList>
            <person name="Hensen N."/>
            <person name="Bonometti L."/>
            <person name="Westerberg I."/>
            <person name="Brannstrom I.O."/>
            <person name="Guillou S."/>
            <person name="Cros-Aarteil S."/>
            <person name="Calhoun S."/>
            <person name="Haridas S."/>
            <person name="Kuo A."/>
            <person name="Mondo S."/>
            <person name="Pangilinan J."/>
            <person name="Riley R."/>
            <person name="LaButti K."/>
            <person name="Andreopoulos B."/>
            <person name="Lipzen A."/>
            <person name="Chen C."/>
            <person name="Yan M."/>
            <person name="Daum C."/>
            <person name="Ng V."/>
            <person name="Clum A."/>
            <person name="Steindorff A."/>
            <person name="Ohm R.A."/>
            <person name="Martin F."/>
            <person name="Silar P."/>
            <person name="Natvig D.O."/>
            <person name="Lalanne C."/>
            <person name="Gautier V."/>
            <person name="Ament-Velasquez S.L."/>
            <person name="Kruys A."/>
            <person name="Hutchinson M.I."/>
            <person name="Powell A.J."/>
            <person name="Barry K."/>
            <person name="Miller A.N."/>
            <person name="Grigoriev I.V."/>
            <person name="Debuchy R."/>
            <person name="Gladieux P."/>
            <person name="Hiltunen Thoren M."/>
            <person name="Johannesson H."/>
        </authorList>
    </citation>
    <scope>NUCLEOTIDE SEQUENCE</scope>
    <source>
        <strain evidence="1">CBS 232.78</strain>
    </source>
</reference>
<evidence type="ECO:0000313" key="1">
    <source>
        <dbReference type="EMBL" id="KAK3394085.1"/>
    </source>
</evidence>
<keyword evidence="2" id="KW-1185">Reference proteome</keyword>
<organism evidence="1 2">
    <name type="scientific">Podospora didyma</name>
    <dbReference type="NCBI Taxonomy" id="330526"/>
    <lineage>
        <taxon>Eukaryota</taxon>
        <taxon>Fungi</taxon>
        <taxon>Dikarya</taxon>
        <taxon>Ascomycota</taxon>
        <taxon>Pezizomycotina</taxon>
        <taxon>Sordariomycetes</taxon>
        <taxon>Sordariomycetidae</taxon>
        <taxon>Sordariales</taxon>
        <taxon>Podosporaceae</taxon>
        <taxon>Podospora</taxon>
    </lineage>
</organism>
<dbReference type="AlphaFoldDB" id="A0AAE0P698"/>
<name>A0AAE0P698_9PEZI</name>
<dbReference type="Proteomes" id="UP001285441">
    <property type="component" value="Unassembled WGS sequence"/>
</dbReference>
<evidence type="ECO:0000313" key="2">
    <source>
        <dbReference type="Proteomes" id="UP001285441"/>
    </source>
</evidence>
<accession>A0AAE0P698</accession>
<proteinExistence type="predicted"/>
<reference evidence="1" key="2">
    <citation type="submission" date="2023-06" db="EMBL/GenBank/DDBJ databases">
        <authorList>
            <consortium name="Lawrence Berkeley National Laboratory"/>
            <person name="Haridas S."/>
            <person name="Hensen N."/>
            <person name="Bonometti L."/>
            <person name="Westerberg I."/>
            <person name="Brannstrom I.O."/>
            <person name="Guillou S."/>
            <person name="Cros-Aarteil S."/>
            <person name="Calhoun S."/>
            <person name="Kuo A."/>
            <person name="Mondo S."/>
            <person name="Pangilinan J."/>
            <person name="Riley R."/>
            <person name="LaButti K."/>
            <person name="Andreopoulos B."/>
            <person name="Lipzen A."/>
            <person name="Chen C."/>
            <person name="Yanf M."/>
            <person name="Daum C."/>
            <person name="Ng V."/>
            <person name="Clum A."/>
            <person name="Steindorff A."/>
            <person name="Ohm R."/>
            <person name="Martin F."/>
            <person name="Silar P."/>
            <person name="Natvig D."/>
            <person name="Lalanne C."/>
            <person name="Gautier V."/>
            <person name="Ament-velasquez S.L."/>
            <person name="Kruys A."/>
            <person name="Hutchinson M.I."/>
            <person name="Powell A.J."/>
            <person name="Barry K."/>
            <person name="Miller A.N."/>
            <person name="Grigoriev I.V."/>
            <person name="Debuchy R."/>
            <person name="Gladieux P."/>
            <person name="Thoren M.H."/>
            <person name="Johannesson H."/>
        </authorList>
    </citation>
    <scope>NUCLEOTIDE SEQUENCE</scope>
    <source>
        <strain evidence="1">CBS 232.78</strain>
    </source>
</reference>
<sequence length="701" mass="79238">MTPHVSFSRALQRRITSPRDSVWISDSLLAATFERFCLVSKTWHRRVGHVPGPLESRRRLGKRQMADLNSFPCAASPPGWAFPVYMDLSKWQWEPPSFRLTPSQQNLPRAQVHTSTTWLPSALSGWLGEASPRVDKIPPPFPDPDAPAHAAVKQYAQFHVDLDAFCSSVATASADALGINTQAFCRRFQQEIYLGQLQPEDVVLISSRIWDALDLKYENAPFCGRPYLSLYTAIVAGATTSKVFSPTLLATSFWDALLVRMSSLPISDESCGLFVEVMDAIPRPGLQDISEGLLRMLGGFFCTWSSAPDSSSDGVQWTLHTSHHRHIKTISEALKAVSPQEDAWLLDEAEELLHHQRTISGTNQRELLYNWLCVLAQLPQVNQAFLFDTSARFTSVAIAEGIMPMAGTELSSLLLCQWESRGYVRTHRAKADFLRRKYEKICLQDDDKAIASLLLAIYFTVPEQEWWGLFASFWTFFGKLGRSHDVFESLATLSQSRRVPKRLLEQLAFRSQNHRIAIDLHNLYMWRVRIPGGPEWDPRATEWCVDRIVLDPSLSPAAVWGALDIDTVRGSVDPKKARARHLGTFGARRAAIVKRVATLLSHASHLRNRVAFRHVSHCVRFLESVEGKLSPTVAKALYRVVSKDLDQGEPGRTSRLLWFIRVVYRNYGLNTANRCHVALVDWRARMWNIRGGGARHGRHRK</sequence>
<dbReference type="EMBL" id="JAULSW010000001">
    <property type="protein sequence ID" value="KAK3394085.1"/>
    <property type="molecule type" value="Genomic_DNA"/>
</dbReference>